<reference evidence="3" key="1">
    <citation type="submission" date="2022-08" db="EMBL/GenBank/DDBJ databases">
        <title>Novel sulfate-reducing endosymbionts in the free-living metamonad Anaeramoeba.</title>
        <authorList>
            <person name="Jerlstrom-Hultqvist J."/>
            <person name="Cepicka I."/>
            <person name="Gallot-Lavallee L."/>
            <person name="Salas-Leiva D."/>
            <person name="Curtis B.A."/>
            <person name="Zahonova K."/>
            <person name="Pipaliya S."/>
            <person name="Dacks J."/>
            <person name="Roger A.J."/>
        </authorList>
    </citation>
    <scope>NUCLEOTIDE SEQUENCE</scope>
    <source>
        <strain evidence="3">Schooner1</strain>
    </source>
</reference>
<dbReference type="PANTHER" id="PTHR14296">
    <property type="entry name" value="REMODELING AND SPACING FACTOR 1"/>
    <property type="match status" value="1"/>
</dbReference>
<dbReference type="PROSITE" id="PS50003">
    <property type="entry name" value="PH_DOMAIN"/>
    <property type="match status" value="1"/>
</dbReference>
<feature type="compositionally biased region" description="Low complexity" evidence="1">
    <location>
        <begin position="705"/>
        <end position="719"/>
    </location>
</feature>
<feature type="compositionally biased region" description="Basic and acidic residues" evidence="1">
    <location>
        <begin position="747"/>
        <end position="800"/>
    </location>
</feature>
<dbReference type="Pfam" id="PF00169">
    <property type="entry name" value="PH"/>
    <property type="match status" value="1"/>
</dbReference>
<feature type="compositionally biased region" description="Basic and acidic residues" evidence="1">
    <location>
        <begin position="134"/>
        <end position="148"/>
    </location>
</feature>
<gene>
    <name evidence="3" type="ORF">M0813_27324</name>
</gene>
<feature type="domain" description="PH" evidence="2">
    <location>
        <begin position="4"/>
        <end position="105"/>
    </location>
</feature>
<keyword evidence="4" id="KW-1185">Reference proteome</keyword>
<dbReference type="Gene3D" id="2.30.29.30">
    <property type="entry name" value="Pleckstrin-homology domain (PH domain)/Phosphotyrosine-binding domain (PTB)"/>
    <property type="match status" value="1"/>
</dbReference>
<feature type="region of interest" description="Disordered" evidence="1">
    <location>
        <begin position="843"/>
        <end position="869"/>
    </location>
</feature>
<feature type="compositionally biased region" description="Basic residues" evidence="1">
    <location>
        <begin position="801"/>
        <end position="812"/>
    </location>
</feature>
<name>A0ABQ8XX98_9EUKA</name>
<feature type="region of interest" description="Disordered" evidence="1">
    <location>
        <begin position="683"/>
        <end position="719"/>
    </location>
</feature>
<comment type="caution">
    <text evidence="3">The sequence shown here is derived from an EMBL/GenBank/DDBJ whole genome shotgun (WGS) entry which is preliminary data.</text>
</comment>
<feature type="region of interest" description="Disordered" evidence="1">
    <location>
        <begin position="747"/>
        <end position="826"/>
    </location>
</feature>
<dbReference type="InterPro" id="IPR011993">
    <property type="entry name" value="PH-like_dom_sf"/>
</dbReference>
<feature type="compositionally biased region" description="Polar residues" evidence="1">
    <location>
        <begin position="844"/>
        <end position="865"/>
    </location>
</feature>
<feature type="compositionally biased region" description="Polar residues" evidence="1">
    <location>
        <begin position="223"/>
        <end position="240"/>
    </location>
</feature>
<dbReference type="PANTHER" id="PTHR14296:SF3">
    <property type="entry name" value="DIKAR, ISOFORM F"/>
    <property type="match status" value="1"/>
</dbReference>
<organism evidence="3 4">
    <name type="scientific">Anaeramoeba flamelloides</name>
    <dbReference type="NCBI Taxonomy" id="1746091"/>
    <lineage>
        <taxon>Eukaryota</taxon>
        <taxon>Metamonada</taxon>
        <taxon>Anaeramoebidae</taxon>
        <taxon>Anaeramoeba</taxon>
    </lineage>
</organism>
<feature type="compositionally biased region" description="Basic and acidic residues" evidence="1">
    <location>
        <begin position="174"/>
        <end position="189"/>
    </location>
</feature>
<dbReference type="InterPro" id="IPR001849">
    <property type="entry name" value="PH_domain"/>
</dbReference>
<dbReference type="EMBL" id="JAOAOG010000242">
    <property type="protein sequence ID" value="KAJ6236582.1"/>
    <property type="molecule type" value="Genomic_DNA"/>
</dbReference>
<feature type="compositionally biased region" description="Basic residues" evidence="1">
    <location>
        <begin position="202"/>
        <end position="215"/>
    </location>
</feature>
<evidence type="ECO:0000259" key="2">
    <source>
        <dbReference type="PROSITE" id="PS50003"/>
    </source>
</evidence>
<accession>A0ABQ8XX98</accession>
<feature type="compositionally biased region" description="Polar residues" evidence="1">
    <location>
        <begin position="149"/>
        <end position="166"/>
    </location>
</feature>
<proteinExistence type="predicted"/>
<evidence type="ECO:0000256" key="1">
    <source>
        <dbReference type="SAM" id="MobiDB-lite"/>
    </source>
</evidence>
<dbReference type="InterPro" id="IPR028938">
    <property type="entry name" value="Rsf1-like"/>
</dbReference>
<dbReference type="Proteomes" id="UP001150062">
    <property type="component" value="Unassembled WGS sequence"/>
</dbReference>
<dbReference type="SUPFAM" id="SSF50729">
    <property type="entry name" value="PH domain-like"/>
    <property type="match status" value="1"/>
</dbReference>
<evidence type="ECO:0000313" key="3">
    <source>
        <dbReference type="EMBL" id="KAJ6236582.1"/>
    </source>
</evidence>
<dbReference type="SMART" id="SM00233">
    <property type="entry name" value="PH"/>
    <property type="match status" value="1"/>
</dbReference>
<protein>
    <submittedName>
        <fullName evidence="3">Chascon</fullName>
    </submittedName>
</protein>
<feature type="region of interest" description="Disordered" evidence="1">
    <location>
        <begin position="116"/>
        <end position="240"/>
    </location>
</feature>
<evidence type="ECO:0000313" key="4">
    <source>
        <dbReference type="Proteomes" id="UP001150062"/>
    </source>
</evidence>
<sequence>MSLPVLLGDYLFRYSKRWKSKKKRYIVLKNHQLYDYKNEKDFKNKKRPSELVKLSGYACTKINLKKKKKAFYFELTHPSKVCLYFSCDDLKNGRKWMKKINLAIPENFNQIEKEHLHSKQIKAKIRQSTMPKPETNESKQPETNKSKQPEINQSKQPETNKEQNQPPKKIKNIKTQERIKSKTIPKEIPKTSQSQPPETKPHQKQQAHLNQKKKQNQLLNPKTSSDQPFYSTNQQSTQQNLKHTLLKTNLQKIQNFKQSQRLQSMSFAKRTTQKLFDYKNPNYENKFQIRNTQIIDKRELEKRFQQQETKIKQLKVKYLINKYKNKNKFLKSSSDVYLTNNDYKVFYIAMLSRLDPIMFSSDPCSIILSNSKIKISSLEQVNKTTTFQYSDIQNVRLTNSNGDDFKLVINLKGGDPIYLISLESSTIITLSTLITILSDEQSLKSWLHDGLSNEDDINKLYFQIIGKIFEFGIKLPQQFDQIVNYKNFVTSQTTFSLFLSKFSKERNFMSNFNNLKLELPILQTLISMFLLIAWRLPDPIFNLTIENFSTLYSENRSEEENIKDFLKLFLPLPEYIRQIVGSIFIICHLMLLEIDSPTFFDQLTSFIFNIVHFVEIKPDYDGDTLCNIIKSQTSYIELLILYSPVFFYDNWEYLKPFLFGREIKIEENHLLIRKSVEQYLKNNTPPNQQIGEEKQGLVSENQKSEQQNIENEFQKQEQQQIEEEKKRQLQIKQLEIQKKELQDLQRKHQLKEEKEKEKEKEKEREREKEKEKKREREIERERKHQKKEEKEKEREREIAMRRLKKSNKLKKKELKEEKEITEEEEEEEEEFIDLEVLMNEFSKSRSPQSNWPNYKNKPKINTLNDPGSDIETDEDKEISLIRELQIFFETPIPLPSPPSSLLENVSKGIIKKDKQLKIFESIFQEDFSEITNSEKYIEIFHKKNLKVNESKLLNIIDTLCFEMLLLNDEILENRRYFDIIYQLIDEKYAPPKKLSFPILKLLRIPFRMGYKSRARRTCKTVKFTNKGPKSNSLYNRLKK</sequence>